<proteinExistence type="predicted"/>
<name>A0AAV7IG76_COTGL</name>
<dbReference type="Proteomes" id="UP000826195">
    <property type="component" value="Unassembled WGS sequence"/>
</dbReference>
<sequence length="411" mass="46358">MINFRGVLETEEEYNKFLLEFNRYREAHNVKSFADLSELEKFLPTMNKSTRYHKNLLQSLKYCVLYDVIPLRDDIKEKSRHPERIIETRWPAHLSSLSSKFVAALKQLPNDAYASFLDSASSGVSKMLVAAAFKIVYPDRIMPESLYEKLRSIAFQELLRIHYPALAQVQMPRMVSFGEHLTIEWLKKHKIALKPQHQLLVERSRSSRSLRNQLKENAIGDVFELSELSSSSAVNSEVKTKRKKTSSSQQKSASPSRSDKAKVSKPSITSVVPCSIPLPNIGRKRTKTPKQIDAGPSTSKSSAQDSSLQVTGSSSSHLQVPEATTERSSTQIGDIISHKFTSSTPLSSSEKIKTIRTELKDVDPPAVDGSSDDVCCCLLECKCPNYSHTKRRRLVLHEMQLKPEPEIKIRA</sequence>
<comment type="caution">
    <text evidence="2">The sequence shown here is derived from an EMBL/GenBank/DDBJ whole genome shotgun (WGS) entry which is preliminary data.</text>
</comment>
<feature type="region of interest" description="Disordered" evidence="1">
    <location>
        <begin position="234"/>
        <end position="336"/>
    </location>
</feature>
<gene>
    <name evidence="2" type="ORF">KQX54_012222</name>
</gene>
<protein>
    <submittedName>
        <fullName evidence="2">Uncharacterized protein</fullName>
    </submittedName>
</protein>
<dbReference type="AlphaFoldDB" id="A0AAV7IG76"/>
<reference evidence="2 3" key="1">
    <citation type="journal article" date="2021" name="J. Hered.">
        <title>A chromosome-level genome assembly of the parasitoid wasp, Cotesia glomerata (Hymenoptera: Braconidae).</title>
        <authorList>
            <person name="Pinto B.J."/>
            <person name="Weis J.J."/>
            <person name="Gamble T."/>
            <person name="Ode P.J."/>
            <person name="Paul R."/>
            <person name="Zaspel J.M."/>
        </authorList>
    </citation>
    <scope>NUCLEOTIDE SEQUENCE [LARGE SCALE GENOMIC DNA]</scope>
    <source>
        <strain evidence="2">CgM1</strain>
    </source>
</reference>
<organism evidence="2 3">
    <name type="scientific">Cotesia glomerata</name>
    <name type="common">Lepidopteran parasitic wasp</name>
    <name type="synonym">Apanteles glomeratus</name>
    <dbReference type="NCBI Taxonomy" id="32391"/>
    <lineage>
        <taxon>Eukaryota</taxon>
        <taxon>Metazoa</taxon>
        <taxon>Ecdysozoa</taxon>
        <taxon>Arthropoda</taxon>
        <taxon>Hexapoda</taxon>
        <taxon>Insecta</taxon>
        <taxon>Pterygota</taxon>
        <taxon>Neoptera</taxon>
        <taxon>Endopterygota</taxon>
        <taxon>Hymenoptera</taxon>
        <taxon>Apocrita</taxon>
        <taxon>Ichneumonoidea</taxon>
        <taxon>Braconidae</taxon>
        <taxon>Microgastrinae</taxon>
        <taxon>Cotesia</taxon>
    </lineage>
</organism>
<evidence type="ECO:0000313" key="2">
    <source>
        <dbReference type="EMBL" id="KAH0552548.1"/>
    </source>
</evidence>
<keyword evidence="3" id="KW-1185">Reference proteome</keyword>
<accession>A0AAV7IG76</accession>
<dbReference type="EMBL" id="JAHXZJ010001492">
    <property type="protein sequence ID" value="KAH0552548.1"/>
    <property type="molecule type" value="Genomic_DNA"/>
</dbReference>
<feature type="compositionally biased region" description="Low complexity" evidence="1">
    <location>
        <begin position="246"/>
        <end position="256"/>
    </location>
</feature>
<evidence type="ECO:0000313" key="3">
    <source>
        <dbReference type="Proteomes" id="UP000826195"/>
    </source>
</evidence>
<feature type="compositionally biased region" description="Polar residues" evidence="1">
    <location>
        <begin position="296"/>
        <end position="318"/>
    </location>
</feature>
<evidence type="ECO:0000256" key="1">
    <source>
        <dbReference type="SAM" id="MobiDB-lite"/>
    </source>
</evidence>